<name>A0A8H3IAR6_9LECA</name>
<sequence>MGALFIIFLLCNLAASVRILHPKPQSQPKSAKSDPPSSPPITCLRDQSSEFSVTAYPGSSCAADILNLIELLPKTPYPLSCPSTPRNAKCFPITEKTSTAPNPANAPSKWVDLSEQSAFAEWKKLELRCRKSPSSRRRRPLSSSSPTTTSYKARSVSLVWPDEMNHAVFYVDDACEYIDDWRQGQVSHVTRRNGAREQCVALGTQGAWGSVQFMREQEWQEWSAKNT</sequence>
<feature type="signal peptide" evidence="1">
    <location>
        <begin position="1"/>
        <end position="16"/>
    </location>
</feature>
<keyword evidence="3" id="KW-1185">Reference proteome</keyword>
<dbReference type="AlphaFoldDB" id="A0A8H3IAR6"/>
<comment type="caution">
    <text evidence="2">The sequence shown here is derived from an EMBL/GenBank/DDBJ whole genome shotgun (WGS) entry which is preliminary data.</text>
</comment>
<evidence type="ECO:0000313" key="2">
    <source>
        <dbReference type="EMBL" id="CAF9921187.1"/>
    </source>
</evidence>
<feature type="chain" id="PRO_5034662000" evidence="1">
    <location>
        <begin position="17"/>
        <end position="227"/>
    </location>
</feature>
<proteinExistence type="predicted"/>
<dbReference type="OrthoDB" id="5303831at2759"/>
<gene>
    <name evidence="2" type="ORF">IMSHALPRED_005105</name>
</gene>
<keyword evidence="1" id="KW-0732">Signal</keyword>
<dbReference type="Proteomes" id="UP000664534">
    <property type="component" value="Unassembled WGS sequence"/>
</dbReference>
<protein>
    <submittedName>
        <fullName evidence="2">Uncharacterized protein</fullName>
    </submittedName>
</protein>
<evidence type="ECO:0000313" key="3">
    <source>
        <dbReference type="Proteomes" id="UP000664534"/>
    </source>
</evidence>
<accession>A0A8H3IAR6</accession>
<organism evidence="2 3">
    <name type="scientific">Imshaugia aleurites</name>
    <dbReference type="NCBI Taxonomy" id="172621"/>
    <lineage>
        <taxon>Eukaryota</taxon>
        <taxon>Fungi</taxon>
        <taxon>Dikarya</taxon>
        <taxon>Ascomycota</taxon>
        <taxon>Pezizomycotina</taxon>
        <taxon>Lecanoromycetes</taxon>
        <taxon>OSLEUM clade</taxon>
        <taxon>Lecanoromycetidae</taxon>
        <taxon>Lecanorales</taxon>
        <taxon>Lecanorineae</taxon>
        <taxon>Parmeliaceae</taxon>
        <taxon>Imshaugia</taxon>
    </lineage>
</organism>
<dbReference type="EMBL" id="CAJPDT010000027">
    <property type="protein sequence ID" value="CAF9921187.1"/>
    <property type="molecule type" value="Genomic_DNA"/>
</dbReference>
<evidence type="ECO:0000256" key="1">
    <source>
        <dbReference type="SAM" id="SignalP"/>
    </source>
</evidence>
<reference evidence="2" key="1">
    <citation type="submission" date="2021-03" db="EMBL/GenBank/DDBJ databases">
        <authorList>
            <person name="Tagirdzhanova G."/>
        </authorList>
    </citation>
    <scope>NUCLEOTIDE SEQUENCE</scope>
</reference>